<reference evidence="8 9" key="2">
    <citation type="journal article" date="2011" name="Curr. Biol.">
        <title>An interdependent metabolic patchwork in the nested symbiosis of mealybugs.</title>
        <authorList>
            <person name="McCutcheon J.P."/>
            <person name="von Dohlen C.D."/>
        </authorList>
    </citation>
    <scope>NUCLEOTIDE SEQUENCE [LARGE SCALE GENOMIC DNA]</scope>
    <source>
        <strain evidence="8 9">PCIT</strain>
    </source>
</reference>
<dbReference type="STRING" id="903503.MEPCIT_254"/>
<proteinExistence type="inferred from homology"/>
<dbReference type="NCBIfam" id="TIGR00536">
    <property type="entry name" value="hemK_fam"/>
    <property type="match status" value="1"/>
</dbReference>
<evidence type="ECO:0000256" key="2">
    <source>
        <dbReference type="ARBA" id="ARBA00022679"/>
    </source>
</evidence>
<dbReference type="GO" id="GO:0032259">
    <property type="term" value="P:methylation"/>
    <property type="evidence" value="ECO:0007669"/>
    <property type="project" value="UniProtKB-KW"/>
</dbReference>
<dbReference type="KEGG" id="men:MEPCIT_254"/>
<protein>
    <recommendedName>
        <fullName evidence="5">Release factor glutamine methyltransferase</fullName>
        <shortName evidence="5">RF MTase</shortName>
        <ecNumber evidence="5">2.1.1.297</ecNumber>
    </recommendedName>
    <alternativeName>
        <fullName evidence="5">N5-glutamine methyltransferase PrmC</fullName>
    </alternativeName>
    <alternativeName>
        <fullName evidence="5">Protein-(glutamine-N5) MTase PrmC</fullName>
    </alternativeName>
    <alternativeName>
        <fullName evidence="5">Protein-glutamine N-methyltransferase PrmC</fullName>
    </alternativeName>
</protein>
<keyword evidence="9" id="KW-1185">Reference proteome</keyword>
<evidence type="ECO:0000313" key="8">
    <source>
        <dbReference type="EMBL" id="AEI74899.1"/>
    </source>
</evidence>
<dbReference type="InterPro" id="IPR029063">
    <property type="entry name" value="SAM-dependent_MTases_sf"/>
</dbReference>
<comment type="catalytic activity">
    <reaction evidence="4 5">
        <text>L-glutaminyl-[peptide chain release factor] + S-adenosyl-L-methionine = N(5)-methyl-L-glutaminyl-[peptide chain release factor] + S-adenosyl-L-homocysteine + H(+)</text>
        <dbReference type="Rhea" id="RHEA:42896"/>
        <dbReference type="Rhea" id="RHEA-COMP:10271"/>
        <dbReference type="Rhea" id="RHEA-COMP:10272"/>
        <dbReference type="ChEBI" id="CHEBI:15378"/>
        <dbReference type="ChEBI" id="CHEBI:30011"/>
        <dbReference type="ChEBI" id="CHEBI:57856"/>
        <dbReference type="ChEBI" id="CHEBI:59789"/>
        <dbReference type="ChEBI" id="CHEBI:61891"/>
        <dbReference type="EC" id="2.1.1.297"/>
    </reaction>
</comment>
<evidence type="ECO:0000256" key="4">
    <source>
        <dbReference type="ARBA" id="ARBA00048391"/>
    </source>
</evidence>
<dbReference type="eggNOG" id="COG2890">
    <property type="taxonomic scope" value="Bacteria"/>
</dbReference>
<feature type="binding site" evidence="5">
    <location>
        <begin position="179"/>
        <end position="182"/>
    </location>
    <ligand>
        <name>substrate</name>
    </ligand>
</feature>
<keyword evidence="3 5" id="KW-0949">S-adenosyl-L-methionine</keyword>
<feature type="binding site" evidence="5">
    <location>
        <position position="179"/>
    </location>
    <ligand>
        <name>S-adenosyl-L-methionine</name>
        <dbReference type="ChEBI" id="CHEBI:59789"/>
    </ligand>
</feature>
<comment type="similarity">
    <text evidence="5">Belongs to the protein N5-glutamine methyltransferase family. PrmC subfamily.</text>
</comment>
<dbReference type="PANTHER" id="PTHR18895:SF74">
    <property type="entry name" value="MTRF1L RELEASE FACTOR GLUTAMINE METHYLTRANSFERASE"/>
    <property type="match status" value="1"/>
</dbReference>
<dbReference type="InterPro" id="IPR050320">
    <property type="entry name" value="N5-glutamine_MTase"/>
</dbReference>
<name>F7XXS3_MOREP</name>
<dbReference type="FunFam" id="3.40.50.150:FF:000053">
    <property type="entry name" value="Release factor glutamine methyltransferase"/>
    <property type="match status" value="1"/>
</dbReference>
<evidence type="ECO:0000313" key="9">
    <source>
        <dbReference type="Proteomes" id="UP000000504"/>
    </source>
</evidence>
<comment type="function">
    <text evidence="5">Methylates the class 1 translation termination release factors RF1/PrfA and RF2/PrfB on the glutamine residue of the universally conserved GGQ motif.</text>
</comment>
<dbReference type="AlphaFoldDB" id="F7XXS3"/>
<dbReference type="PANTHER" id="PTHR18895">
    <property type="entry name" value="HEMK METHYLTRANSFERASE"/>
    <property type="match status" value="1"/>
</dbReference>
<evidence type="ECO:0000256" key="1">
    <source>
        <dbReference type="ARBA" id="ARBA00022603"/>
    </source>
</evidence>
<dbReference type="Gene3D" id="1.10.8.10">
    <property type="entry name" value="DNA helicase RuvA subunit, C-terminal domain"/>
    <property type="match status" value="1"/>
</dbReference>
<dbReference type="InterPro" id="IPR004556">
    <property type="entry name" value="HemK-like"/>
</dbReference>
<dbReference type="HAMAP" id="MF_02126">
    <property type="entry name" value="RF_methyltr_PrmC"/>
    <property type="match status" value="1"/>
</dbReference>
<dbReference type="FunFam" id="1.10.8.10:FF:000032">
    <property type="entry name" value="Release factor glutamine methyltransferase"/>
    <property type="match status" value="1"/>
</dbReference>
<keyword evidence="1 5" id="KW-0489">Methyltransferase</keyword>
<feature type="domain" description="Release factor glutamine methyltransferase N-terminal" evidence="7">
    <location>
        <begin position="2"/>
        <end position="69"/>
    </location>
</feature>
<dbReference type="PROSITE" id="PS00092">
    <property type="entry name" value="N6_MTASE"/>
    <property type="match status" value="1"/>
</dbReference>
<feature type="binding site" evidence="5">
    <location>
        <position position="136"/>
    </location>
    <ligand>
        <name>S-adenosyl-L-methionine</name>
        <dbReference type="ChEBI" id="CHEBI:59789"/>
    </ligand>
</feature>
<evidence type="ECO:0000256" key="3">
    <source>
        <dbReference type="ARBA" id="ARBA00022691"/>
    </source>
</evidence>
<accession>F7XXS3</accession>
<dbReference type="GO" id="GO:0003676">
    <property type="term" value="F:nucleic acid binding"/>
    <property type="evidence" value="ECO:0007669"/>
    <property type="project" value="InterPro"/>
</dbReference>
<dbReference type="InterPro" id="IPR040758">
    <property type="entry name" value="PrmC_N"/>
</dbReference>
<reference key="1">
    <citation type="submission" date="2010-09" db="EMBL/GenBank/DDBJ databases">
        <title>An interdependent metabolic patchwork in the nested three-way symbiosis of mealybugs.</title>
        <authorList>
            <person name="McCutcheon J.P."/>
            <person name="von Dohlen C.D."/>
        </authorList>
    </citation>
    <scope>NUCLEOTIDE SEQUENCE</scope>
    <source>
        <strain>PCIT</strain>
    </source>
</reference>
<dbReference type="Proteomes" id="UP000000504">
    <property type="component" value="Chromosome"/>
</dbReference>
<dbReference type="SUPFAM" id="SSF53335">
    <property type="entry name" value="S-adenosyl-L-methionine-dependent methyltransferases"/>
    <property type="match status" value="1"/>
</dbReference>
<feature type="binding site" evidence="5">
    <location>
        <position position="164"/>
    </location>
    <ligand>
        <name>S-adenosyl-L-methionine</name>
        <dbReference type="ChEBI" id="CHEBI:59789"/>
    </ligand>
</feature>
<feature type="binding site" evidence="5">
    <location>
        <begin position="113"/>
        <end position="117"/>
    </location>
    <ligand>
        <name>S-adenosyl-L-methionine</name>
        <dbReference type="ChEBI" id="CHEBI:59789"/>
    </ligand>
</feature>
<organism evidence="8 9">
    <name type="scientific">Moranella endobia (strain PCIT)</name>
    <dbReference type="NCBI Taxonomy" id="903503"/>
    <lineage>
        <taxon>Bacteria</taxon>
        <taxon>Pseudomonadati</taxon>
        <taxon>Pseudomonadota</taxon>
        <taxon>Gammaproteobacteria</taxon>
        <taxon>Enterobacterales</taxon>
        <taxon>Enterobacteriaceae</taxon>
        <taxon>Candidatus Moranella</taxon>
    </lineage>
</organism>
<feature type="domain" description="Methyltransferase small" evidence="6">
    <location>
        <begin position="102"/>
        <end position="185"/>
    </location>
</feature>
<dbReference type="GO" id="GO:0102559">
    <property type="term" value="F:peptide chain release factor N(5)-glutamine methyltransferase activity"/>
    <property type="evidence" value="ECO:0007669"/>
    <property type="project" value="UniProtKB-EC"/>
</dbReference>
<dbReference type="InterPro" id="IPR019874">
    <property type="entry name" value="RF_methyltr_PrmC"/>
</dbReference>
<dbReference type="Gene3D" id="3.40.50.150">
    <property type="entry name" value="Vaccinia Virus protein VP39"/>
    <property type="match status" value="1"/>
</dbReference>
<dbReference type="CDD" id="cd02440">
    <property type="entry name" value="AdoMet_MTases"/>
    <property type="match status" value="1"/>
</dbReference>
<dbReference type="NCBIfam" id="TIGR03534">
    <property type="entry name" value="RF_mod_PrmC"/>
    <property type="match status" value="1"/>
</dbReference>
<evidence type="ECO:0000259" key="6">
    <source>
        <dbReference type="Pfam" id="PF05175"/>
    </source>
</evidence>
<evidence type="ECO:0000256" key="5">
    <source>
        <dbReference type="HAMAP-Rule" id="MF_02126"/>
    </source>
</evidence>
<dbReference type="InterPro" id="IPR002052">
    <property type="entry name" value="DNA_methylase_N6_adenine_CS"/>
</dbReference>
<gene>
    <name evidence="5" type="primary">prmC</name>
    <name evidence="8" type="ordered locus">MEPCIT_254</name>
</gene>
<evidence type="ECO:0000259" key="7">
    <source>
        <dbReference type="Pfam" id="PF17827"/>
    </source>
</evidence>
<dbReference type="HOGENOM" id="CLU_018398_3_0_6"/>
<dbReference type="Pfam" id="PF05175">
    <property type="entry name" value="MTS"/>
    <property type="match status" value="1"/>
</dbReference>
<keyword evidence="2 5" id="KW-0808">Transferase</keyword>
<dbReference type="EC" id="2.1.1.297" evidence="5"/>
<dbReference type="Pfam" id="PF17827">
    <property type="entry name" value="PrmC_N"/>
    <property type="match status" value="1"/>
</dbReference>
<sequence>MKQAISRLSISLTFSAKQDAEILLAHVTSATRSRLLAFGETILTEAQYSMLEALLTRREQGEPVAYLTGTREFWSLPLRVSTDTLIPRPDTECLVQSALDLLSNAPAKVLDLGTGNGAIALALASERPAWQITGVDRLHAAVALARDNANRLELSNVHFCVSDWYKKLNMQCYSLIVSNPPYIEADDPHLMGDIRFEPRSALVGGESGLENLAAICRGVGSHLLPGGWLVLEHGWRQGSAVRNLLAAAGLGKIYTIRDYGNNERVSQGQQLPIM</sequence>
<dbReference type="EMBL" id="CP002243">
    <property type="protein sequence ID" value="AEI74899.1"/>
    <property type="molecule type" value="Genomic_DNA"/>
</dbReference>
<dbReference type="InterPro" id="IPR007848">
    <property type="entry name" value="Small_mtfrase_dom"/>
</dbReference>